<reference evidence="5 6" key="1">
    <citation type="journal article" date="2020" name="Microorganisms">
        <title>Osmotic Adaptation and Compatible Solute Biosynthesis of Phototrophic Bacteria as Revealed from Genome Analyses.</title>
        <authorList>
            <person name="Imhoff J.F."/>
            <person name="Rahn T."/>
            <person name="Kunzel S."/>
            <person name="Keller A."/>
            <person name="Neulinger S.C."/>
        </authorList>
    </citation>
    <scope>NUCLEOTIDE SEQUENCE [LARGE SCALE GENOMIC DNA]</scope>
    <source>
        <strain evidence="5 6">DSM 9895</strain>
    </source>
</reference>
<keyword evidence="2" id="KW-0238">DNA-binding</keyword>
<dbReference type="InterPro" id="IPR011010">
    <property type="entry name" value="DNA_brk_join_enz"/>
</dbReference>
<evidence type="ECO:0000313" key="6">
    <source>
        <dbReference type="Proteomes" id="UP001296873"/>
    </source>
</evidence>
<dbReference type="Gene3D" id="1.10.150.130">
    <property type="match status" value="1"/>
</dbReference>
<dbReference type="Proteomes" id="UP001296873">
    <property type="component" value="Unassembled WGS sequence"/>
</dbReference>
<dbReference type="SUPFAM" id="SSF56349">
    <property type="entry name" value="DNA breaking-rejoining enzymes"/>
    <property type="match status" value="1"/>
</dbReference>
<dbReference type="InterPro" id="IPR050090">
    <property type="entry name" value="Tyrosine_recombinase_XerCD"/>
</dbReference>
<name>A0ABS1DFM5_9PROT</name>
<organism evidence="5 6">
    <name type="scientific">Rhodovibrio sodomensis</name>
    <dbReference type="NCBI Taxonomy" id="1088"/>
    <lineage>
        <taxon>Bacteria</taxon>
        <taxon>Pseudomonadati</taxon>
        <taxon>Pseudomonadota</taxon>
        <taxon>Alphaproteobacteria</taxon>
        <taxon>Rhodospirillales</taxon>
        <taxon>Rhodovibrionaceae</taxon>
        <taxon>Rhodovibrio</taxon>
    </lineage>
</organism>
<dbReference type="InterPro" id="IPR013762">
    <property type="entry name" value="Integrase-like_cat_sf"/>
</dbReference>
<keyword evidence="1" id="KW-0229">DNA integration</keyword>
<evidence type="ECO:0000256" key="2">
    <source>
        <dbReference type="ARBA" id="ARBA00023125"/>
    </source>
</evidence>
<feature type="domain" description="Tyr recombinase" evidence="4">
    <location>
        <begin position="157"/>
        <end position="329"/>
    </location>
</feature>
<evidence type="ECO:0000259" key="4">
    <source>
        <dbReference type="PROSITE" id="PS51898"/>
    </source>
</evidence>
<evidence type="ECO:0000256" key="3">
    <source>
        <dbReference type="ARBA" id="ARBA00023172"/>
    </source>
</evidence>
<comment type="caution">
    <text evidence="5">The sequence shown here is derived from an EMBL/GenBank/DDBJ whole genome shotgun (WGS) entry which is preliminary data.</text>
</comment>
<dbReference type="PROSITE" id="PS51898">
    <property type="entry name" value="TYR_RECOMBINASE"/>
    <property type="match status" value="1"/>
</dbReference>
<dbReference type="PANTHER" id="PTHR30349">
    <property type="entry name" value="PHAGE INTEGRASE-RELATED"/>
    <property type="match status" value="1"/>
</dbReference>
<dbReference type="RefSeq" id="WP_200341584.1">
    <property type="nucleotide sequence ID" value="NZ_NRRL01000043.1"/>
</dbReference>
<dbReference type="PANTHER" id="PTHR30349:SF94">
    <property type="entry name" value="INTEGRASE_RECOMBINASE HI_1414-RELATED"/>
    <property type="match status" value="1"/>
</dbReference>
<dbReference type="Pfam" id="PF00589">
    <property type="entry name" value="Phage_integrase"/>
    <property type="match status" value="1"/>
</dbReference>
<evidence type="ECO:0000313" key="5">
    <source>
        <dbReference type="EMBL" id="MBK1669255.1"/>
    </source>
</evidence>
<evidence type="ECO:0000256" key="1">
    <source>
        <dbReference type="ARBA" id="ARBA00022908"/>
    </source>
</evidence>
<proteinExistence type="predicted"/>
<dbReference type="InterPro" id="IPR010998">
    <property type="entry name" value="Integrase_recombinase_N"/>
</dbReference>
<dbReference type="EMBL" id="NRRL01000043">
    <property type="protein sequence ID" value="MBK1669255.1"/>
    <property type="molecule type" value="Genomic_DNA"/>
</dbReference>
<keyword evidence="3" id="KW-0233">DNA recombination</keyword>
<sequence>MATIRKLRGKWQAQVRRKGAAPQAKSFTTKQEAERWARSLEAEYERNGGLPDYRTAEQTTVAELLTRYREEITPTKGGADKEAVRIRVILRHPIRHVSLRRLSSKDVAGYRDERLKAVGPQTVIHELKTLSHAIEIARKEWGVVMAENPCRLVRRPKLPQGRDRRLRDGERERLLAGCSASRNRELHDLVVMAMETGMRRGELLSLRWEHVDLAAGVAHLPKTKNGHSRDVPLTLVVRELLAVRRGESPDGPVFTSSENGVRLAWERARRRAGIEGLRFHDLRHEAVSSFFERGLNVVEVATISGHRELRMLQRYTHLKAVDLLGKLEPAMDVS</sequence>
<dbReference type="Gene3D" id="1.10.443.10">
    <property type="entry name" value="Intergrase catalytic core"/>
    <property type="match status" value="1"/>
</dbReference>
<dbReference type="InterPro" id="IPR002104">
    <property type="entry name" value="Integrase_catalytic"/>
</dbReference>
<gene>
    <name evidence="5" type="ORF">CKO28_14555</name>
</gene>
<protein>
    <submittedName>
        <fullName evidence="5">Integrase</fullName>
    </submittedName>
</protein>
<accession>A0ABS1DFM5</accession>
<keyword evidence="6" id="KW-1185">Reference proteome</keyword>
<dbReference type="CDD" id="cd00796">
    <property type="entry name" value="INT_Rci_Hp1_C"/>
    <property type="match status" value="1"/>
</dbReference>